<feature type="region of interest" description="Disordered" evidence="1">
    <location>
        <begin position="94"/>
        <end position="145"/>
    </location>
</feature>
<dbReference type="Pfam" id="PF15644">
    <property type="entry name" value="Gln_amidase"/>
    <property type="match status" value="1"/>
</dbReference>
<proteinExistence type="predicted"/>
<organism evidence="3">
    <name type="scientific">Kitasatospora camelliae</name>
    <dbReference type="NCBI Taxonomy" id="3156397"/>
    <lineage>
        <taxon>Bacteria</taxon>
        <taxon>Bacillati</taxon>
        <taxon>Actinomycetota</taxon>
        <taxon>Actinomycetes</taxon>
        <taxon>Kitasatosporales</taxon>
        <taxon>Streptomycetaceae</taxon>
        <taxon>Kitasatospora</taxon>
    </lineage>
</organism>
<evidence type="ECO:0000259" key="2">
    <source>
        <dbReference type="Pfam" id="PF15644"/>
    </source>
</evidence>
<keyword evidence="3" id="KW-0614">Plasmid</keyword>
<feature type="domain" description="Tox-PL" evidence="2">
    <location>
        <begin position="26"/>
        <end position="81"/>
    </location>
</feature>
<dbReference type="InterPro" id="IPR028908">
    <property type="entry name" value="Tox-PL_dom"/>
</dbReference>
<gene>
    <name evidence="3" type="ORF">ABWK59_36020</name>
</gene>
<accession>A0AAU8K8H1</accession>
<dbReference type="KEGG" id="kcm:ABWK59_36020"/>
<dbReference type="RefSeq" id="WP_354645285.1">
    <property type="nucleotide sequence ID" value="NZ_CP159873.1"/>
</dbReference>
<evidence type="ECO:0000313" key="3">
    <source>
        <dbReference type="EMBL" id="XCM84351.1"/>
    </source>
</evidence>
<name>A0AAU8K8H1_9ACTN</name>
<dbReference type="EMBL" id="CP159873">
    <property type="protein sequence ID" value="XCM84351.1"/>
    <property type="molecule type" value="Genomic_DNA"/>
</dbReference>
<protein>
    <submittedName>
        <fullName evidence="3">Toxin glutamine deamidase domain-containing protein</fullName>
    </submittedName>
</protein>
<reference evidence="3" key="1">
    <citation type="submission" date="2024-06" db="EMBL/GenBank/DDBJ databases">
        <title>The genome sequences of Kitasatospora sp. strain HUAS MG31.</title>
        <authorList>
            <person name="Mo P."/>
        </authorList>
    </citation>
    <scope>NUCLEOTIDE SEQUENCE</scope>
    <source>
        <strain evidence="3">HUAS MG31</strain>
        <plasmid evidence="3">punmamed1</plasmid>
    </source>
</reference>
<sequence>MTPTSGARLIRDLEAMYQKALKTPDASFEPVGGWDTISQDVAARGPGARGIILVVHEKGVGHVFNVINKDGRVIYLDGQSGSLAKLETTNVASEAQHRLPHRIAAPPACRGRGRRPLDRDTDAAPVRARRRPTPVRPARQAGGSR</sequence>
<geneLocation type="plasmid" evidence="3">
    <name>punmamed1</name>
</geneLocation>
<dbReference type="AlphaFoldDB" id="A0AAU8K8H1"/>
<evidence type="ECO:0000256" key="1">
    <source>
        <dbReference type="SAM" id="MobiDB-lite"/>
    </source>
</evidence>